<dbReference type="STRING" id="198616.SAMN05216193_12377"/>
<keyword evidence="3" id="KW-1185">Reference proteome</keyword>
<proteinExistence type="predicted"/>
<accession>A0A1H0QFH6</accession>
<dbReference type="GO" id="GO:0004016">
    <property type="term" value="F:adenylate cyclase activity"/>
    <property type="evidence" value="ECO:0007669"/>
    <property type="project" value="InterPro"/>
</dbReference>
<evidence type="ECO:0000313" key="3">
    <source>
        <dbReference type="Proteomes" id="UP000242957"/>
    </source>
</evidence>
<dbReference type="OrthoDB" id="5571448at2"/>
<sequence>MTSIHEIRPEIDDGIDRKALAQLRRRFLTINRGRLERTMEGLSSRQRLVLRLLPLLLDVNHPLLPGYVSAATPAGLCGFAPDDELLGEAQRLTRSFSYKPRRNAAPPIHGLFLMGSPGSVAQAECSDLDLWVCHSPDLDGAALAELRRKCGLLERWAHGQGSEMHCFLVDAQRFLRGERDARLSSEDCGSSQHYLLLDEFYRTAIWLGGRTPLWWLVPPEAEGRYGEYVDTLLRKRFVDADEVLDFGHLARIPPGEFIGAGMWQLFKGIDSPYKSALKLLLCEVYASQHPQVECLSLRFKTAVYAGRLELDELDPYLMLYRRLEEYLTAAGDRERLELVRRCLYLKTGKKLSRPPRQGRKSWQRQLMERLVGEWGWDARTLVLLDERERWKVRQVLQERRTLVNELTYSYRFLSRFARQQQAVSEMNRRDLQVLGRRLYAAFERKAGKVEAVNPGIAPDLGEAVVTLARQPGGEAGAAASWALYGGGLTATELDSHAPLKRTHGLVELLAWGHRNGVIDSATRCSLHPGDSALREAELGGLLASLQQAFPLPLADVPEQHLLRASVPTRCLLLVDVGLDQPAEAERDNPVLSLDLVSLNSWNELLVSRHAGPGALPDCLRDHLNALPAGASPPRLLVRCFRAAASARRVEELFTEVTARYASGERGRYLLQSGQRFHLLHLQPGAVEHRLADGRSALLEQLGEGRGEFSPLHLDRHALDGEDLALILPLGQAGCIQVFYRLDNGHAELTVLDERNSLWRQRQPCDDENGLLVSLQRFLQAVHFRRSAQLPLVDGQVLPAPAIRYYRLLPDGRQRALRVEPREVPQKMETRPYFNIQAIVEPGQGRRQITLYCDHQEFSELEYGGRLFHAVARHILARRHGRTRYPCYITDLDLSALKDDGRLQTLHYLRCKQSLEGALNRALAEA</sequence>
<gene>
    <name evidence="2" type="ORF">SAMN05216193_12377</name>
</gene>
<reference evidence="3" key="1">
    <citation type="submission" date="2016-10" db="EMBL/GenBank/DDBJ databases">
        <authorList>
            <person name="Varghese N."/>
            <person name="Submissions S."/>
        </authorList>
    </citation>
    <scope>NUCLEOTIDE SEQUENCE [LARGE SCALE GENOMIC DNA]</scope>
    <source>
        <strain evidence="3">JCM 21621</strain>
    </source>
</reference>
<dbReference type="AlphaFoldDB" id="A0A1H0QFH6"/>
<organism evidence="2 3">
    <name type="scientific">Pseudomonas jinjuensis</name>
    <dbReference type="NCBI Taxonomy" id="198616"/>
    <lineage>
        <taxon>Bacteria</taxon>
        <taxon>Pseudomonadati</taxon>
        <taxon>Pseudomonadota</taxon>
        <taxon>Gammaproteobacteria</taxon>
        <taxon>Pseudomonadales</taxon>
        <taxon>Pseudomonadaceae</taxon>
        <taxon>Pseudomonas</taxon>
    </lineage>
</organism>
<name>A0A1H0QFH6_9PSED</name>
<dbReference type="PANTHER" id="PTHR38760:SF1">
    <property type="entry name" value="ADENYLATE CYCLASE"/>
    <property type="match status" value="1"/>
</dbReference>
<dbReference type="RefSeq" id="WP_084314881.1">
    <property type="nucleotide sequence ID" value="NZ_FNIJ01000023.1"/>
</dbReference>
<dbReference type="Proteomes" id="UP000242957">
    <property type="component" value="Unassembled WGS sequence"/>
</dbReference>
<dbReference type="InterPro" id="IPR000274">
    <property type="entry name" value="Adenylate_cyclase_1"/>
</dbReference>
<dbReference type="InterPro" id="IPR024685">
    <property type="entry name" value="Adenylate_cyclase_1_N"/>
</dbReference>
<dbReference type="EMBL" id="FNIJ01000023">
    <property type="protein sequence ID" value="SDP15479.1"/>
    <property type="molecule type" value="Genomic_DNA"/>
</dbReference>
<evidence type="ECO:0000259" key="1">
    <source>
        <dbReference type="Pfam" id="PF12633"/>
    </source>
</evidence>
<protein>
    <submittedName>
        <fullName evidence="2">Adenylate cyclase, class 1</fullName>
    </submittedName>
</protein>
<dbReference type="Pfam" id="PF01295">
    <property type="entry name" value="Adenylate_cycl"/>
    <property type="match status" value="1"/>
</dbReference>
<dbReference type="PANTHER" id="PTHR38760">
    <property type="entry name" value="ADENYLATE CYCLASE"/>
    <property type="match status" value="1"/>
</dbReference>
<dbReference type="Pfam" id="PF12633">
    <property type="entry name" value="Adenyl_cycl_N"/>
    <property type="match status" value="1"/>
</dbReference>
<dbReference type="PIRSF" id="PIRSF001444">
    <property type="entry name" value="Adenylate_cycl"/>
    <property type="match status" value="1"/>
</dbReference>
<dbReference type="GO" id="GO:0006171">
    <property type="term" value="P:cAMP biosynthetic process"/>
    <property type="evidence" value="ECO:0007669"/>
    <property type="project" value="InterPro"/>
</dbReference>
<feature type="domain" description="Adenylate cyclase class-I N-terminal" evidence="1">
    <location>
        <begin position="20"/>
        <end position="215"/>
    </location>
</feature>
<evidence type="ECO:0000313" key="2">
    <source>
        <dbReference type="EMBL" id="SDP15479.1"/>
    </source>
</evidence>